<evidence type="ECO:0000313" key="2">
    <source>
        <dbReference type="EMBL" id="GBP77798.1"/>
    </source>
</evidence>
<evidence type="ECO:0000313" key="3">
    <source>
        <dbReference type="Proteomes" id="UP000299102"/>
    </source>
</evidence>
<keyword evidence="3" id="KW-1185">Reference proteome</keyword>
<keyword evidence="1" id="KW-1133">Transmembrane helix</keyword>
<organism evidence="2 3">
    <name type="scientific">Eumeta variegata</name>
    <name type="common">Bagworm moth</name>
    <name type="synonym">Eumeta japonica</name>
    <dbReference type="NCBI Taxonomy" id="151549"/>
    <lineage>
        <taxon>Eukaryota</taxon>
        <taxon>Metazoa</taxon>
        <taxon>Ecdysozoa</taxon>
        <taxon>Arthropoda</taxon>
        <taxon>Hexapoda</taxon>
        <taxon>Insecta</taxon>
        <taxon>Pterygota</taxon>
        <taxon>Neoptera</taxon>
        <taxon>Endopterygota</taxon>
        <taxon>Lepidoptera</taxon>
        <taxon>Glossata</taxon>
        <taxon>Ditrysia</taxon>
        <taxon>Tineoidea</taxon>
        <taxon>Psychidae</taxon>
        <taxon>Oiketicinae</taxon>
        <taxon>Eumeta</taxon>
    </lineage>
</organism>
<keyword evidence="1" id="KW-0472">Membrane</keyword>
<dbReference type="EMBL" id="BGZK01001347">
    <property type="protein sequence ID" value="GBP77798.1"/>
    <property type="molecule type" value="Genomic_DNA"/>
</dbReference>
<reference evidence="2 3" key="1">
    <citation type="journal article" date="2019" name="Commun. Biol.">
        <title>The bagworm genome reveals a unique fibroin gene that provides high tensile strength.</title>
        <authorList>
            <person name="Kono N."/>
            <person name="Nakamura H."/>
            <person name="Ohtoshi R."/>
            <person name="Tomita M."/>
            <person name="Numata K."/>
            <person name="Arakawa K."/>
        </authorList>
    </citation>
    <scope>NUCLEOTIDE SEQUENCE [LARGE SCALE GENOMIC DNA]</scope>
</reference>
<comment type="caution">
    <text evidence="2">The sequence shown here is derived from an EMBL/GenBank/DDBJ whole genome shotgun (WGS) entry which is preliminary data.</text>
</comment>
<evidence type="ECO:0000256" key="1">
    <source>
        <dbReference type="SAM" id="Phobius"/>
    </source>
</evidence>
<proteinExistence type="predicted"/>
<dbReference type="Proteomes" id="UP000299102">
    <property type="component" value="Unassembled WGS sequence"/>
</dbReference>
<name>A0A4C1YNS3_EUMVA</name>
<sequence length="126" mass="14359">MRSPRKRRSVDANRYNRLLRDVRTGAPTPRARLHSAELRGRRLHQMAAFKAINDVNRSARCLYSERAGRTINTETNWLKHICRGLFARARARLARGRPALIGIAYAARIICLFAAAGRDATHVRQL</sequence>
<accession>A0A4C1YNS3</accession>
<gene>
    <name evidence="2" type="ORF">EVAR_51842_1</name>
</gene>
<feature type="transmembrane region" description="Helical" evidence="1">
    <location>
        <begin position="98"/>
        <end position="116"/>
    </location>
</feature>
<keyword evidence="1" id="KW-0812">Transmembrane</keyword>
<dbReference type="AlphaFoldDB" id="A0A4C1YNS3"/>
<protein>
    <submittedName>
        <fullName evidence="2">Uncharacterized protein</fullName>
    </submittedName>
</protein>